<protein>
    <submittedName>
        <fullName evidence="1">Uncharacterized protein</fullName>
    </submittedName>
</protein>
<keyword evidence="2" id="KW-1185">Reference proteome</keyword>
<dbReference type="EMBL" id="JAPQKI010000005">
    <property type="protein sequence ID" value="KAJ5100057.1"/>
    <property type="molecule type" value="Genomic_DNA"/>
</dbReference>
<dbReference type="GeneID" id="81358530"/>
<comment type="caution">
    <text evidence="1">The sequence shown here is derived from an EMBL/GenBank/DDBJ whole genome shotgun (WGS) entry which is preliminary data.</text>
</comment>
<proteinExistence type="predicted"/>
<accession>A0A9W9FHH2</accession>
<reference evidence="1" key="2">
    <citation type="journal article" date="2023" name="IMA Fungus">
        <title>Comparative genomic study of the Penicillium genus elucidates a diverse pangenome and 15 lateral gene transfer events.</title>
        <authorList>
            <person name="Petersen C."/>
            <person name="Sorensen T."/>
            <person name="Nielsen M.R."/>
            <person name="Sondergaard T.E."/>
            <person name="Sorensen J.L."/>
            <person name="Fitzpatrick D.A."/>
            <person name="Frisvad J.C."/>
            <person name="Nielsen K.L."/>
        </authorList>
    </citation>
    <scope>NUCLEOTIDE SEQUENCE</scope>
    <source>
        <strain evidence="1">IBT 30761</strain>
    </source>
</reference>
<evidence type="ECO:0000313" key="2">
    <source>
        <dbReference type="Proteomes" id="UP001149074"/>
    </source>
</evidence>
<dbReference type="Proteomes" id="UP001149074">
    <property type="component" value="Unassembled WGS sequence"/>
</dbReference>
<evidence type="ECO:0000313" key="1">
    <source>
        <dbReference type="EMBL" id="KAJ5100057.1"/>
    </source>
</evidence>
<sequence length="113" mass="12425">MDNQRKASSTAAGGERGVPAAAALAHAFLSGILLLGLDLEENHRLCHRTEYIDGLRIVRAEQRSDTIPSWAGVVNSAEDAKREDIHVNHLLRSKERPKYEGKLRVLPVNSSMA</sequence>
<reference evidence="1" key="1">
    <citation type="submission" date="2022-11" db="EMBL/GenBank/DDBJ databases">
        <authorList>
            <person name="Petersen C."/>
        </authorList>
    </citation>
    <scope>NUCLEOTIDE SEQUENCE</scope>
    <source>
        <strain evidence="1">IBT 30761</strain>
    </source>
</reference>
<dbReference type="AlphaFoldDB" id="A0A9W9FHH2"/>
<dbReference type="RefSeq" id="XP_056475710.1">
    <property type="nucleotide sequence ID" value="XM_056619551.1"/>
</dbReference>
<gene>
    <name evidence="1" type="ORF">N7532_007058</name>
</gene>
<name>A0A9W9FHH2_9EURO</name>
<organism evidence="1 2">
    <name type="scientific">Penicillium argentinense</name>
    <dbReference type="NCBI Taxonomy" id="1131581"/>
    <lineage>
        <taxon>Eukaryota</taxon>
        <taxon>Fungi</taxon>
        <taxon>Dikarya</taxon>
        <taxon>Ascomycota</taxon>
        <taxon>Pezizomycotina</taxon>
        <taxon>Eurotiomycetes</taxon>
        <taxon>Eurotiomycetidae</taxon>
        <taxon>Eurotiales</taxon>
        <taxon>Aspergillaceae</taxon>
        <taxon>Penicillium</taxon>
    </lineage>
</organism>